<evidence type="ECO:0000313" key="4">
    <source>
        <dbReference type="EnsemblProtists" id="EOD20524"/>
    </source>
</evidence>
<dbReference type="Gene3D" id="3.40.50.1820">
    <property type="entry name" value="alpha/beta hydrolase"/>
    <property type="match status" value="1"/>
</dbReference>
<feature type="compositionally biased region" description="Basic and acidic residues" evidence="2">
    <location>
        <begin position="90"/>
        <end position="101"/>
    </location>
</feature>
<dbReference type="NCBIfam" id="NF041278">
    <property type="entry name" value="CmcJ_NvfI_EfuI"/>
    <property type="match status" value="1"/>
</dbReference>
<dbReference type="eggNOG" id="ENOG502S9K9">
    <property type="taxonomic scope" value="Eukaryota"/>
</dbReference>
<evidence type="ECO:0000259" key="3">
    <source>
        <dbReference type="Pfam" id="PF01738"/>
    </source>
</evidence>
<dbReference type="EnsemblProtists" id="EOD20524">
    <property type="protein sequence ID" value="EOD20524"/>
    <property type="gene ID" value="EMIHUDRAFT_208421"/>
</dbReference>
<keyword evidence="5" id="KW-1185">Reference proteome</keyword>
<dbReference type="GO" id="GO:0016491">
    <property type="term" value="F:oxidoreductase activity"/>
    <property type="evidence" value="ECO:0007669"/>
    <property type="project" value="InterPro"/>
</dbReference>
<dbReference type="InterPro" id="IPR002925">
    <property type="entry name" value="Dienelactn_hydro"/>
</dbReference>
<dbReference type="KEGG" id="ehx:EMIHUDRAFT_208421"/>
<reference evidence="5" key="1">
    <citation type="journal article" date="2013" name="Nature">
        <title>Pan genome of the phytoplankton Emiliania underpins its global distribution.</title>
        <authorList>
            <person name="Read B.A."/>
            <person name="Kegel J."/>
            <person name="Klute M.J."/>
            <person name="Kuo A."/>
            <person name="Lefebvre S.C."/>
            <person name="Maumus F."/>
            <person name="Mayer C."/>
            <person name="Miller J."/>
            <person name="Monier A."/>
            <person name="Salamov A."/>
            <person name="Young J."/>
            <person name="Aguilar M."/>
            <person name="Claverie J.M."/>
            <person name="Frickenhaus S."/>
            <person name="Gonzalez K."/>
            <person name="Herman E.K."/>
            <person name="Lin Y.C."/>
            <person name="Napier J."/>
            <person name="Ogata H."/>
            <person name="Sarno A.F."/>
            <person name="Shmutz J."/>
            <person name="Schroeder D."/>
            <person name="de Vargas C."/>
            <person name="Verret F."/>
            <person name="von Dassow P."/>
            <person name="Valentin K."/>
            <person name="Van de Peer Y."/>
            <person name="Wheeler G."/>
            <person name="Dacks J.B."/>
            <person name="Delwiche C.F."/>
            <person name="Dyhrman S.T."/>
            <person name="Glockner G."/>
            <person name="John U."/>
            <person name="Richards T."/>
            <person name="Worden A.Z."/>
            <person name="Zhang X."/>
            <person name="Grigoriev I.V."/>
            <person name="Allen A.E."/>
            <person name="Bidle K."/>
            <person name="Borodovsky M."/>
            <person name="Bowler C."/>
            <person name="Brownlee C."/>
            <person name="Cock J.M."/>
            <person name="Elias M."/>
            <person name="Gladyshev V.N."/>
            <person name="Groth M."/>
            <person name="Guda C."/>
            <person name="Hadaegh A."/>
            <person name="Iglesias-Rodriguez M.D."/>
            <person name="Jenkins J."/>
            <person name="Jones B.M."/>
            <person name="Lawson T."/>
            <person name="Leese F."/>
            <person name="Lindquist E."/>
            <person name="Lobanov A."/>
            <person name="Lomsadze A."/>
            <person name="Malik S.B."/>
            <person name="Marsh M.E."/>
            <person name="Mackinder L."/>
            <person name="Mock T."/>
            <person name="Mueller-Roeber B."/>
            <person name="Pagarete A."/>
            <person name="Parker M."/>
            <person name="Probert I."/>
            <person name="Quesneville H."/>
            <person name="Raines C."/>
            <person name="Rensing S.A."/>
            <person name="Riano-Pachon D.M."/>
            <person name="Richier S."/>
            <person name="Rokitta S."/>
            <person name="Shiraiwa Y."/>
            <person name="Soanes D.M."/>
            <person name="van der Giezen M."/>
            <person name="Wahlund T.M."/>
            <person name="Williams B."/>
            <person name="Wilson W."/>
            <person name="Wolfe G."/>
            <person name="Wurch L.L."/>
        </authorList>
    </citation>
    <scope>NUCLEOTIDE SEQUENCE</scope>
</reference>
<comment type="similarity">
    <text evidence="1">Belongs to the asaB hydroxylase/desaturase family.</text>
</comment>
<dbReference type="SUPFAM" id="SSF53474">
    <property type="entry name" value="alpha/beta-Hydrolases"/>
    <property type="match status" value="1"/>
</dbReference>
<dbReference type="Proteomes" id="UP000013827">
    <property type="component" value="Unassembled WGS sequence"/>
</dbReference>
<reference evidence="4" key="2">
    <citation type="submission" date="2024-10" db="UniProtKB">
        <authorList>
            <consortium name="EnsemblProtists"/>
        </authorList>
    </citation>
    <scope>IDENTIFICATION</scope>
</reference>
<dbReference type="InterPro" id="IPR029058">
    <property type="entry name" value="AB_hydrolase_fold"/>
</dbReference>
<dbReference type="PaxDb" id="2903-EOD20524"/>
<sequence>MSHIPPERYLGALPLLHDEEQAHEMCVGNGRSLPTAPSLAREGFELWDWPTSADLDDEESIRRVYYAEMESRVMAATGAEHVVGFHHLRRDAARDNRDSRKGPGGAKSTAGAAVFRAHSDYTKANALLLIGQLEAAGRLPAGVTASCEMGERAYGIINCWRGLAPEREPLAVLDARSVDPAEQLFSYGMVTRDGGVKYNSSVAHCSKHRWVYFPRQTADEPPDRAPARWVFHTAIQPTDPAEAPLPASMPNASVPLHPHAQQWAKARRGGLRRAVLLPGSASSGVLAACAAGPAFLPLGSGRASLHSHAERRRAWPALHAAGTHTPMGEDLMLDGGGVRGYQHSFDTCSGDLPVYYVPPDRPVASGAAPPGIVVLQEIWGVEGPAAGRLRAICDTFAVEGFAVALANCRDAEDSPLHLDEDAHSAADCHRGDSAAGKPCKVEWIRSVSTPVASVVEDVRRVTEWLQQRCGGRRVGAVGFCWGAWALAHASAAGRAGAHPLKRCERRLSMESLRVGVGAHPSLKNERSCGFGSDEALAARVRTPLLLLSAGNDPPNVQPGGAVARALAASGGHARAFLTMDHGWVTRGDVDDGAVAAEVERALEETLAFLWEHVSVDGSFRGFVAI</sequence>
<protein>
    <recommendedName>
        <fullName evidence="3">Dienelactone hydrolase domain-containing protein</fullName>
    </recommendedName>
</protein>
<feature type="region of interest" description="Disordered" evidence="2">
    <location>
        <begin position="90"/>
        <end position="111"/>
    </location>
</feature>
<organism evidence="4 5">
    <name type="scientific">Emiliania huxleyi (strain CCMP1516)</name>
    <dbReference type="NCBI Taxonomy" id="280463"/>
    <lineage>
        <taxon>Eukaryota</taxon>
        <taxon>Haptista</taxon>
        <taxon>Haptophyta</taxon>
        <taxon>Prymnesiophyceae</taxon>
        <taxon>Isochrysidales</taxon>
        <taxon>Noelaerhabdaceae</taxon>
        <taxon>Emiliania</taxon>
    </lineage>
</organism>
<dbReference type="PANTHER" id="PTHR34598">
    <property type="entry name" value="BLL6449 PROTEIN"/>
    <property type="match status" value="1"/>
</dbReference>
<evidence type="ECO:0000313" key="5">
    <source>
        <dbReference type="Proteomes" id="UP000013827"/>
    </source>
</evidence>
<name>A0A0D3JAI9_EMIH1</name>
<dbReference type="GeneID" id="17266071"/>
<proteinExistence type="inferred from homology"/>
<dbReference type="RefSeq" id="XP_005772953.1">
    <property type="nucleotide sequence ID" value="XM_005772896.1"/>
</dbReference>
<dbReference type="GO" id="GO:0016787">
    <property type="term" value="F:hydrolase activity"/>
    <property type="evidence" value="ECO:0007669"/>
    <property type="project" value="InterPro"/>
</dbReference>
<evidence type="ECO:0000256" key="2">
    <source>
        <dbReference type="SAM" id="MobiDB-lite"/>
    </source>
</evidence>
<dbReference type="AlphaFoldDB" id="A0A0D3JAI9"/>
<feature type="domain" description="Dienelactone hydrolase" evidence="3">
    <location>
        <begin position="368"/>
        <end position="611"/>
    </location>
</feature>
<accession>A0A0D3JAI9</accession>
<evidence type="ECO:0000256" key="1">
    <source>
        <dbReference type="ARBA" id="ARBA00023604"/>
    </source>
</evidence>
<dbReference type="PANTHER" id="PTHR34598:SF3">
    <property type="entry name" value="OXIDOREDUCTASE AN1597"/>
    <property type="match status" value="1"/>
</dbReference>
<dbReference type="Pfam" id="PF01738">
    <property type="entry name" value="DLH"/>
    <property type="match status" value="1"/>
</dbReference>
<dbReference type="HOGENOM" id="CLU_437717_0_0_1"/>
<dbReference type="InterPro" id="IPR044053">
    <property type="entry name" value="AsaB-like"/>
</dbReference>